<evidence type="ECO:0000256" key="1">
    <source>
        <dbReference type="SAM" id="Phobius"/>
    </source>
</evidence>
<dbReference type="EMBL" id="CP097332">
    <property type="protein sequence ID" value="UQX89310.1"/>
    <property type="molecule type" value="Genomic_DNA"/>
</dbReference>
<dbReference type="RefSeq" id="WP_249773206.1">
    <property type="nucleotide sequence ID" value="NZ_CP097332.1"/>
</dbReference>
<feature type="transmembrane region" description="Helical" evidence="1">
    <location>
        <begin position="142"/>
        <end position="162"/>
    </location>
</feature>
<evidence type="ECO:0000313" key="3">
    <source>
        <dbReference type="Proteomes" id="UP001056336"/>
    </source>
</evidence>
<feature type="transmembrane region" description="Helical" evidence="1">
    <location>
        <begin position="235"/>
        <end position="255"/>
    </location>
</feature>
<feature type="transmembrane region" description="Helical" evidence="1">
    <location>
        <begin position="102"/>
        <end position="121"/>
    </location>
</feature>
<feature type="transmembrane region" description="Helical" evidence="1">
    <location>
        <begin position="204"/>
        <end position="223"/>
    </location>
</feature>
<feature type="transmembrane region" description="Helical" evidence="1">
    <location>
        <begin position="70"/>
        <end position="90"/>
    </location>
</feature>
<feature type="transmembrane region" description="Helical" evidence="1">
    <location>
        <begin position="45"/>
        <end position="63"/>
    </location>
</feature>
<organism evidence="2 3">
    <name type="scientific">Jatrophihabitans telluris</name>
    <dbReference type="NCBI Taxonomy" id="2038343"/>
    <lineage>
        <taxon>Bacteria</taxon>
        <taxon>Bacillati</taxon>
        <taxon>Actinomycetota</taxon>
        <taxon>Actinomycetes</taxon>
        <taxon>Jatrophihabitantales</taxon>
        <taxon>Jatrophihabitantaceae</taxon>
        <taxon>Jatrophihabitans</taxon>
    </lineage>
</organism>
<proteinExistence type="predicted"/>
<name>A0ABY4R2E9_9ACTN</name>
<reference evidence="2" key="2">
    <citation type="submission" date="2022-05" db="EMBL/GenBank/DDBJ databases">
        <authorList>
            <person name="Kim J.-S."/>
            <person name="Lee K."/>
            <person name="Suh M."/>
            <person name="Eom M."/>
            <person name="Kim J.-S."/>
            <person name="Kim D.-S."/>
            <person name="Ko S.-H."/>
            <person name="Shin Y."/>
            <person name="Lee J.-S."/>
        </authorList>
    </citation>
    <scope>NUCLEOTIDE SEQUENCE</scope>
    <source>
        <strain evidence="2">N237</strain>
    </source>
</reference>
<gene>
    <name evidence="2" type="ORF">M6D93_04720</name>
</gene>
<dbReference type="Proteomes" id="UP001056336">
    <property type="component" value="Chromosome"/>
</dbReference>
<feature type="transmembrane region" description="Helical" evidence="1">
    <location>
        <begin position="177"/>
        <end position="197"/>
    </location>
</feature>
<keyword evidence="1" id="KW-0812">Transmembrane</keyword>
<keyword evidence="1" id="KW-1133">Transmembrane helix</keyword>
<sequence>MLVSTRVLAAAIVPFLVLAFAVLVPWPTDTRRLFAWEIKPTMSAMVLGSVYLGGAYFFVRVVFASRWHTVAGGFVPVGTFASLMGVTTILHWHRFLHQNVAFWLWVALYFTAPVLVFATFVRNQREYDDRGDSAGRIGPAAAAALTLGGAASTVMCGFLYVFPARGAAIWPWHLTPLTARMLGAIFALGVAGLGAWWERRWSAIRILIQVAGFMLVLILVAGVRAHAEFDTSKVLTWLLLVGFLLTTAALAGLYVRMQSHPARRES</sequence>
<accession>A0ABY4R2E9</accession>
<reference evidence="2" key="1">
    <citation type="journal article" date="2018" name="Int. J. Syst. Evol. Microbiol.">
        <title>Jatrophihabitans telluris sp. nov., isolated from sediment soil of lava forest wetlands and the emended description of the genus Jatrophihabitans.</title>
        <authorList>
            <person name="Lee K.C."/>
            <person name="Suh M.K."/>
            <person name="Eom M.K."/>
            <person name="Kim K.K."/>
            <person name="Kim J.S."/>
            <person name="Kim D.S."/>
            <person name="Ko S.H."/>
            <person name="Shin Y.K."/>
            <person name="Lee J.S."/>
        </authorList>
    </citation>
    <scope>NUCLEOTIDE SEQUENCE</scope>
    <source>
        <strain evidence="2">N237</strain>
    </source>
</reference>
<keyword evidence="3" id="KW-1185">Reference proteome</keyword>
<evidence type="ECO:0008006" key="4">
    <source>
        <dbReference type="Google" id="ProtNLM"/>
    </source>
</evidence>
<keyword evidence="1" id="KW-0472">Membrane</keyword>
<evidence type="ECO:0000313" key="2">
    <source>
        <dbReference type="EMBL" id="UQX89310.1"/>
    </source>
</evidence>
<protein>
    <recommendedName>
        <fullName evidence="4">DUF1361 domain-containing protein</fullName>
    </recommendedName>
</protein>